<dbReference type="InterPro" id="IPR004358">
    <property type="entry name" value="Sig_transdc_His_kin-like_C"/>
</dbReference>
<evidence type="ECO:0000256" key="15">
    <source>
        <dbReference type="PROSITE-ProRule" id="PRU00169"/>
    </source>
</evidence>
<dbReference type="CDD" id="cd00082">
    <property type="entry name" value="HisKA"/>
    <property type="match status" value="1"/>
</dbReference>
<dbReference type="EMBL" id="JACIEC010000001">
    <property type="protein sequence ID" value="MBB4142420.1"/>
    <property type="molecule type" value="Genomic_DNA"/>
</dbReference>
<dbReference type="InterPro" id="IPR003594">
    <property type="entry name" value="HATPase_dom"/>
</dbReference>
<dbReference type="PROSITE" id="PS50109">
    <property type="entry name" value="HIS_KIN"/>
    <property type="match status" value="1"/>
</dbReference>
<dbReference type="Pfam" id="PF00072">
    <property type="entry name" value="Response_reg"/>
    <property type="match status" value="1"/>
</dbReference>
<sequence length="741" mass="81737">MTPAMPFGGEVIRRASRTTAALQIFAVILLGILVSIYIDISNRQGNLKDAVRENAMWSVYQLDREADELFHSLKEVPFEGLEAAATRERLALRFDIVYSRMDVLRKSKFEQGFSADNEVKARLEQVQGMIMHLDPVFSKLTQVDPASVNALELLAQASALSEATGALLVYTNTLTSEERAQNRLEVEALQQKAFLIVGLLSISVLLLIVGLRRQLRGVQAAGASLEAMAHELTVSYQAAEAGNRAKSQFMATMGHEIRTPLNAILGMVELLELNKLPEDALSRVRAIRRSGEALLDIINEILDYAKIEHGKLELEERPVDLVTLAENSAEMMRGRATEAGTRISVDLPHRWHARHVLADPTRLRQVMLNLMSNAVKFTSEGTVTLRMRQQVRQSGVWLRVEVQDTGIGIGEEGRKKLFRPFSQVDASISRRYGGTGLGLTICKEIIDRFGGRIGVDSAPGFGSTFWFEVPVQATEAPATEQDVETPNVFARIAPLRILLAEDNKINQQVILGYLGHLGQAAAVAENGQVALELASRQDFDLVLMDMQMPIMDGIEATRRLREPESRNRNVPIIALTANASEEDRRLCRDAGMTGFQAKPISLAALHALLQDVIPMSSTEPERPAVDTISDNHSQEPRSGIAAVADRRKEIEDILGADAFEELMAAFFDDAVDLLNSLNVSMQDGRKENFDTLLHNLKGAAANIGLEEIAMQAQTLRKRELTLSDIDELSQQIRAAQTALAA</sequence>
<dbReference type="EC" id="2.7.13.3" evidence="3"/>
<keyword evidence="4" id="KW-1003">Cell membrane</keyword>
<evidence type="ECO:0000256" key="1">
    <source>
        <dbReference type="ARBA" id="ARBA00000085"/>
    </source>
</evidence>
<protein>
    <recommendedName>
        <fullName evidence="3">histidine kinase</fullName>
        <ecNumber evidence="3">2.7.13.3</ecNumber>
    </recommendedName>
</protein>
<feature type="modified residue" description="Phosphohistidine" evidence="14">
    <location>
        <position position="694"/>
    </location>
</feature>
<evidence type="ECO:0000256" key="17">
    <source>
        <dbReference type="SAM" id="Phobius"/>
    </source>
</evidence>
<dbReference type="FunFam" id="3.30.565.10:FF:000010">
    <property type="entry name" value="Sensor histidine kinase RcsC"/>
    <property type="match status" value="1"/>
</dbReference>
<comment type="subcellular location">
    <subcellularLocation>
        <location evidence="2">Cell inner membrane</location>
        <topology evidence="2">Multi-pass membrane protein</topology>
    </subcellularLocation>
</comment>
<dbReference type="SUPFAM" id="SSF55874">
    <property type="entry name" value="ATPase domain of HSP90 chaperone/DNA topoisomerase II/histidine kinase"/>
    <property type="match status" value="1"/>
</dbReference>
<feature type="modified residue" description="4-aspartylphosphate" evidence="15">
    <location>
        <position position="545"/>
    </location>
</feature>
<dbReference type="SUPFAM" id="SSF47384">
    <property type="entry name" value="Homodimeric domain of signal transducing histidine kinase"/>
    <property type="match status" value="1"/>
</dbReference>
<evidence type="ECO:0000256" key="4">
    <source>
        <dbReference type="ARBA" id="ARBA00022475"/>
    </source>
</evidence>
<evidence type="ECO:0000256" key="14">
    <source>
        <dbReference type="PROSITE-ProRule" id="PRU00110"/>
    </source>
</evidence>
<evidence type="ECO:0000256" key="7">
    <source>
        <dbReference type="ARBA" id="ARBA00022679"/>
    </source>
</evidence>
<dbReference type="InterPro" id="IPR003661">
    <property type="entry name" value="HisK_dim/P_dom"/>
</dbReference>
<keyword evidence="10" id="KW-0547">Nucleotide-binding</keyword>
<evidence type="ECO:0000259" key="18">
    <source>
        <dbReference type="PROSITE" id="PS50109"/>
    </source>
</evidence>
<name>A0A7W6PNX2_9HYPH</name>
<evidence type="ECO:0000313" key="22">
    <source>
        <dbReference type="Proteomes" id="UP000519897"/>
    </source>
</evidence>
<comment type="catalytic activity">
    <reaction evidence="1">
        <text>ATP + protein L-histidine = ADP + protein N-phospho-L-histidine.</text>
        <dbReference type="EC" id="2.7.13.3"/>
    </reaction>
</comment>
<evidence type="ECO:0000256" key="10">
    <source>
        <dbReference type="ARBA" id="ARBA00022840"/>
    </source>
</evidence>
<evidence type="ECO:0000313" key="21">
    <source>
        <dbReference type="EMBL" id="MBB4142420.1"/>
    </source>
</evidence>
<dbReference type="Gene3D" id="1.20.120.160">
    <property type="entry name" value="HPT domain"/>
    <property type="match status" value="1"/>
</dbReference>
<dbReference type="InterPro" id="IPR036097">
    <property type="entry name" value="HisK_dim/P_sf"/>
</dbReference>
<organism evidence="21 22">
    <name type="scientific">Rhizobium rhizoryzae</name>
    <dbReference type="NCBI Taxonomy" id="451876"/>
    <lineage>
        <taxon>Bacteria</taxon>
        <taxon>Pseudomonadati</taxon>
        <taxon>Pseudomonadota</taxon>
        <taxon>Alphaproteobacteria</taxon>
        <taxon>Hyphomicrobiales</taxon>
        <taxon>Rhizobiaceae</taxon>
        <taxon>Rhizobium/Agrobacterium group</taxon>
        <taxon>Rhizobium</taxon>
    </lineage>
</organism>
<evidence type="ECO:0000256" key="2">
    <source>
        <dbReference type="ARBA" id="ARBA00004429"/>
    </source>
</evidence>
<reference evidence="21 22" key="1">
    <citation type="submission" date="2020-08" db="EMBL/GenBank/DDBJ databases">
        <title>Genomic Encyclopedia of Type Strains, Phase IV (KMG-IV): sequencing the most valuable type-strain genomes for metagenomic binning, comparative biology and taxonomic classification.</title>
        <authorList>
            <person name="Goeker M."/>
        </authorList>
    </citation>
    <scope>NUCLEOTIDE SEQUENCE [LARGE SCALE GENOMIC DNA]</scope>
    <source>
        <strain evidence="21 22">DSM 29514</strain>
    </source>
</reference>
<keyword evidence="10" id="KW-0067">ATP-binding</keyword>
<dbReference type="Gene3D" id="3.40.50.2300">
    <property type="match status" value="1"/>
</dbReference>
<gene>
    <name evidence="21" type="ORF">GGQ72_000919</name>
</gene>
<dbReference type="Gene3D" id="3.30.565.10">
    <property type="entry name" value="Histidine kinase-like ATPase, C-terminal domain"/>
    <property type="match status" value="1"/>
</dbReference>
<evidence type="ECO:0000256" key="9">
    <source>
        <dbReference type="ARBA" id="ARBA00022777"/>
    </source>
</evidence>
<dbReference type="SMART" id="SM00387">
    <property type="entry name" value="HATPase_c"/>
    <property type="match status" value="1"/>
</dbReference>
<dbReference type="Proteomes" id="UP000519897">
    <property type="component" value="Unassembled WGS sequence"/>
</dbReference>
<dbReference type="InterPro" id="IPR011006">
    <property type="entry name" value="CheY-like_superfamily"/>
</dbReference>
<dbReference type="CDD" id="cd17546">
    <property type="entry name" value="REC_hyHK_CKI1_RcsC-like"/>
    <property type="match status" value="1"/>
</dbReference>
<keyword evidence="6 15" id="KW-0597">Phosphoprotein</keyword>
<dbReference type="PANTHER" id="PTHR43047">
    <property type="entry name" value="TWO-COMPONENT HISTIDINE PROTEIN KINASE"/>
    <property type="match status" value="1"/>
</dbReference>
<keyword evidence="7" id="KW-0808">Transferase</keyword>
<feature type="domain" description="Response regulatory" evidence="19">
    <location>
        <begin position="496"/>
        <end position="613"/>
    </location>
</feature>
<dbReference type="InterPro" id="IPR008207">
    <property type="entry name" value="Sig_transdc_His_kin_Hpt_dom"/>
</dbReference>
<keyword evidence="22" id="KW-1185">Reference proteome</keyword>
<dbReference type="GO" id="GO:0000155">
    <property type="term" value="F:phosphorelay sensor kinase activity"/>
    <property type="evidence" value="ECO:0007669"/>
    <property type="project" value="InterPro"/>
</dbReference>
<dbReference type="InterPro" id="IPR001789">
    <property type="entry name" value="Sig_transdc_resp-reg_receiver"/>
</dbReference>
<dbReference type="PANTHER" id="PTHR43047:SF72">
    <property type="entry name" value="OSMOSENSING HISTIDINE PROTEIN KINASE SLN1"/>
    <property type="match status" value="1"/>
</dbReference>
<dbReference type="Gene3D" id="1.10.287.130">
    <property type="match status" value="1"/>
</dbReference>
<evidence type="ECO:0000256" key="11">
    <source>
        <dbReference type="ARBA" id="ARBA00022989"/>
    </source>
</evidence>
<evidence type="ECO:0000256" key="3">
    <source>
        <dbReference type="ARBA" id="ARBA00012438"/>
    </source>
</evidence>
<evidence type="ECO:0000259" key="19">
    <source>
        <dbReference type="PROSITE" id="PS50110"/>
    </source>
</evidence>
<feature type="domain" description="Histidine kinase" evidence="18">
    <location>
        <begin position="252"/>
        <end position="473"/>
    </location>
</feature>
<dbReference type="Pfam" id="PF02518">
    <property type="entry name" value="HATPase_c"/>
    <property type="match status" value="1"/>
</dbReference>
<evidence type="ECO:0000256" key="16">
    <source>
        <dbReference type="SAM" id="MobiDB-lite"/>
    </source>
</evidence>
<keyword evidence="5" id="KW-0997">Cell inner membrane</keyword>
<keyword evidence="11 17" id="KW-1133">Transmembrane helix</keyword>
<dbReference type="InterPro" id="IPR005467">
    <property type="entry name" value="His_kinase_dom"/>
</dbReference>
<keyword evidence="13 17" id="KW-0472">Membrane</keyword>
<feature type="region of interest" description="Disordered" evidence="16">
    <location>
        <begin position="618"/>
        <end position="638"/>
    </location>
</feature>
<dbReference type="GO" id="GO:0003677">
    <property type="term" value="F:DNA binding"/>
    <property type="evidence" value="ECO:0007669"/>
    <property type="project" value="UniProtKB-KW"/>
</dbReference>
<evidence type="ECO:0000256" key="12">
    <source>
        <dbReference type="ARBA" id="ARBA00023012"/>
    </source>
</evidence>
<evidence type="ECO:0000256" key="5">
    <source>
        <dbReference type="ARBA" id="ARBA00022519"/>
    </source>
</evidence>
<dbReference type="PROSITE" id="PS50894">
    <property type="entry name" value="HPT"/>
    <property type="match status" value="1"/>
</dbReference>
<dbReference type="PRINTS" id="PR00344">
    <property type="entry name" value="BCTRLSENSOR"/>
</dbReference>
<dbReference type="SMART" id="SM00388">
    <property type="entry name" value="HisKA"/>
    <property type="match status" value="1"/>
</dbReference>
<feature type="transmembrane region" description="Helical" evidence="17">
    <location>
        <begin position="193"/>
        <end position="211"/>
    </location>
</feature>
<feature type="domain" description="HPt" evidence="20">
    <location>
        <begin position="655"/>
        <end position="741"/>
    </location>
</feature>
<dbReference type="GO" id="GO:0005886">
    <property type="term" value="C:plasma membrane"/>
    <property type="evidence" value="ECO:0007669"/>
    <property type="project" value="UniProtKB-SubCell"/>
</dbReference>
<evidence type="ECO:0000256" key="8">
    <source>
        <dbReference type="ARBA" id="ARBA00022692"/>
    </source>
</evidence>
<dbReference type="Pfam" id="PF01627">
    <property type="entry name" value="Hpt"/>
    <property type="match status" value="1"/>
</dbReference>
<feature type="transmembrane region" description="Helical" evidence="17">
    <location>
        <begin position="20"/>
        <end position="38"/>
    </location>
</feature>
<dbReference type="PROSITE" id="PS50110">
    <property type="entry name" value="RESPONSE_REGULATORY"/>
    <property type="match status" value="1"/>
</dbReference>
<accession>A0A7W6PNX2</accession>
<keyword evidence="12" id="KW-0902">Two-component regulatory system</keyword>
<dbReference type="AlphaFoldDB" id="A0A7W6PNX2"/>
<keyword evidence="9 21" id="KW-0418">Kinase</keyword>
<dbReference type="SUPFAM" id="SSF47226">
    <property type="entry name" value="Histidine-containing phosphotransfer domain, HPT domain"/>
    <property type="match status" value="1"/>
</dbReference>
<dbReference type="GO" id="GO:0009927">
    <property type="term" value="F:histidine phosphotransfer kinase activity"/>
    <property type="evidence" value="ECO:0007669"/>
    <property type="project" value="TreeGrafter"/>
</dbReference>
<dbReference type="SUPFAM" id="SSF52172">
    <property type="entry name" value="CheY-like"/>
    <property type="match status" value="1"/>
</dbReference>
<evidence type="ECO:0000259" key="20">
    <source>
        <dbReference type="PROSITE" id="PS50894"/>
    </source>
</evidence>
<dbReference type="RefSeq" id="WP_165136232.1">
    <property type="nucleotide sequence ID" value="NZ_CP049250.1"/>
</dbReference>
<dbReference type="CDD" id="cd16922">
    <property type="entry name" value="HATPase_EvgS-ArcB-TorS-like"/>
    <property type="match status" value="1"/>
</dbReference>
<evidence type="ECO:0000256" key="13">
    <source>
        <dbReference type="ARBA" id="ARBA00023136"/>
    </source>
</evidence>
<dbReference type="InterPro" id="IPR036641">
    <property type="entry name" value="HPT_dom_sf"/>
</dbReference>
<dbReference type="SMART" id="SM00448">
    <property type="entry name" value="REC"/>
    <property type="match status" value="1"/>
</dbReference>
<evidence type="ECO:0000256" key="6">
    <source>
        <dbReference type="ARBA" id="ARBA00022553"/>
    </source>
</evidence>
<keyword evidence="8 17" id="KW-0812">Transmembrane</keyword>
<comment type="caution">
    <text evidence="21">The sequence shown here is derived from an EMBL/GenBank/DDBJ whole genome shotgun (WGS) entry which is preliminary data.</text>
</comment>
<dbReference type="Pfam" id="PF00512">
    <property type="entry name" value="HisKA"/>
    <property type="match status" value="1"/>
</dbReference>
<proteinExistence type="predicted"/>
<keyword evidence="21" id="KW-0238">DNA-binding</keyword>
<dbReference type="InterPro" id="IPR036890">
    <property type="entry name" value="HATPase_C_sf"/>
</dbReference>